<dbReference type="InterPro" id="IPR037035">
    <property type="entry name" value="GK-like_C_sf"/>
</dbReference>
<organism evidence="3 4">
    <name type="scientific">Rhodosalinus halophilus</name>
    <dbReference type="NCBI Taxonomy" id="2259333"/>
    <lineage>
        <taxon>Bacteria</taxon>
        <taxon>Pseudomonadati</taxon>
        <taxon>Pseudomonadota</taxon>
        <taxon>Alphaproteobacteria</taxon>
        <taxon>Rhodobacterales</taxon>
        <taxon>Paracoccaceae</taxon>
        <taxon>Rhodosalinus</taxon>
    </lineage>
</organism>
<dbReference type="InterPro" id="IPR039760">
    <property type="entry name" value="MOFRL_protein"/>
</dbReference>
<dbReference type="Gene3D" id="3.40.50.10180">
    <property type="entry name" value="Glycerate kinase, MOFRL-like N-terminal domain"/>
    <property type="match status" value="1"/>
</dbReference>
<dbReference type="AlphaFoldDB" id="A0A365U5X7"/>
<dbReference type="InterPro" id="IPR007835">
    <property type="entry name" value="MOFRL"/>
</dbReference>
<evidence type="ECO:0000259" key="2">
    <source>
        <dbReference type="Pfam" id="PF13660"/>
    </source>
</evidence>
<dbReference type="Proteomes" id="UP000253370">
    <property type="component" value="Unassembled WGS sequence"/>
</dbReference>
<gene>
    <name evidence="3" type="ORF">DRV85_18460</name>
</gene>
<protein>
    <submittedName>
        <fullName evidence="3">MOFRL family protein</fullName>
    </submittedName>
</protein>
<dbReference type="OrthoDB" id="9766552at2"/>
<dbReference type="RefSeq" id="WP_113290946.1">
    <property type="nucleotide sequence ID" value="NZ_QNTQ01000034.1"/>
</dbReference>
<feature type="domain" description="MOFRL" evidence="1">
    <location>
        <begin position="264"/>
        <end position="362"/>
    </location>
</feature>
<dbReference type="GO" id="GO:0005737">
    <property type="term" value="C:cytoplasm"/>
    <property type="evidence" value="ECO:0007669"/>
    <property type="project" value="TreeGrafter"/>
</dbReference>
<dbReference type="Pfam" id="PF13660">
    <property type="entry name" value="DUF4147"/>
    <property type="match status" value="1"/>
</dbReference>
<evidence type="ECO:0000313" key="3">
    <source>
        <dbReference type="EMBL" id="RBI82600.1"/>
    </source>
</evidence>
<dbReference type="EMBL" id="QNTQ01000034">
    <property type="protein sequence ID" value="RBI82600.1"/>
    <property type="molecule type" value="Genomic_DNA"/>
</dbReference>
<keyword evidence="4" id="KW-1185">Reference proteome</keyword>
<dbReference type="InterPro" id="IPR025286">
    <property type="entry name" value="MOFRL_assoc_dom"/>
</dbReference>
<dbReference type="PANTHER" id="PTHR12227:SF0">
    <property type="entry name" value="GLYCERATE KINASE"/>
    <property type="match status" value="1"/>
</dbReference>
<accession>A0A365U5X7</accession>
<comment type="caution">
    <text evidence="3">The sequence shown here is derived from an EMBL/GenBank/DDBJ whole genome shotgun (WGS) entry which is preliminary data.</text>
</comment>
<name>A0A365U5X7_9RHOB</name>
<evidence type="ECO:0000259" key="1">
    <source>
        <dbReference type="Pfam" id="PF05161"/>
    </source>
</evidence>
<dbReference type="Pfam" id="PF05161">
    <property type="entry name" value="MOFRL"/>
    <property type="match status" value="1"/>
</dbReference>
<dbReference type="Gene3D" id="3.40.1480.10">
    <property type="entry name" value="MOFRL domain"/>
    <property type="match status" value="1"/>
</dbReference>
<sequence>MRTDRRLAGLWSAGVAAVEGRRAVGRSLDAAPIPRPDLVLAVGKAAVPMTRAALETFGEVPALAVTKHGHGADAPPGLELIESGHPLPDADSLRAGAALLSRAAACGARDHLLLLVSGGASALAEAPAEGLTLDDLAAETRHLLASGADIATMNARRRQLSRIKGGRLLEAFRGARVTVLAISDVQGDDIAVIGSGIGLVPADAAFSHETRIVASNALARRAVAAEAEALGLPVQSDEETLYRDVAEAAAMIGARLRDGPPGLHVWGGEPTVMLPERPGRGGRNQALALLIAREIAGCDGISVLVAGTDGTDGPTVAAGAFADGATWGAGAQAALDAADSGAWLEARGLLFAPGPTGTNVMDLALGLVED</sequence>
<dbReference type="SUPFAM" id="SSF82544">
    <property type="entry name" value="GckA/TtuD-like"/>
    <property type="match status" value="1"/>
</dbReference>
<feature type="domain" description="MOFRL-associated" evidence="2">
    <location>
        <begin position="9"/>
        <end position="219"/>
    </location>
</feature>
<reference evidence="3 4" key="1">
    <citation type="submission" date="2018-07" db="EMBL/GenBank/DDBJ databases">
        <title>Rhodosalinus sp. strain E84T genomic sequence and assembly.</title>
        <authorList>
            <person name="Liu Z.-W."/>
            <person name="Lu D.-C."/>
        </authorList>
    </citation>
    <scope>NUCLEOTIDE SEQUENCE [LARGE SCALE GENOMIC DNA]</scope>
    <source>
        <strain evidence="3 4">E84</strain>
    </source>
</reference>
<dbReference type="PANTHER" id="PTHR12227">
    <property type="entry name" value="GLYCERATE KINASE"/>
    <property type="match status" value="1"/>
</dbReference>
<evidence type="ECO:0000313" key="4">
    <source>
        <dbReference type="Proteomes" id="UP000253370"/>
    </source>
</evidence>
<proteinExistence type="predicted"/>
<dbReference type="GO" id="GO:0008887">
    <property type="term" value="F:glycerate kinase activity"/>
    <property type="evidence" value="ECO:0007669"/>
    <property type="project" value="InterPro"/>
</dbReference>
<dbReference type="InterPro" id="IPR038614">
    <property type="entry name" value="GK_N_sf"/>
</dbReference>